<dbReference type="Gene3D" id="3.40.50.720">
    <property type="entry name" value="NAD(P)-binding Rossmann-like Domain"/>
    <property type="match status" value="1"/>
</dbReference>
<evidence type="ECO:0000313" key="6">
    <source>
        <dbReference type="Proteomes" id="UP000596276"/>
    </source>
</evidence>
<evidence type="ECO:0000256" key="1">
    <source>
        <dbReference type="ARBA" id="ARBA00006484"/>
    </source>
</evidence>
<dbReference type="GO" id="GO:0016491">
    <property type="term" value="F:oxidoreductase activity"/>
    <property type="evidence" value="ECO:0007669"/>
    <property type="project" value="UniProtKB-KW"/>
</dbReference>
<evidence type="ECO:0000256" key="4">
    <source>
        <dbReference type="RuleBase" id="RU000363"/>
    </source>
</evidence>
<dbReference type="InterPro" id="IPR036291">
    <property type="entry name" value="NAD(P)-bd_dom_sf"/>
</dbReference>
<accession>A0A7U2QTG4</accession>
<keyword evidence="6" id="KW-1185">Reference proteome</keyword>
<dbReference type="PRINTS" id="PR00080">
    <property type="entry name" value="SDRFAMILY"/>
</dbReference>
<name>A0A7U2QTG4_ASPFN</name>
<dbReference type="PRINTS" id="PR00081">
    <property type="entry name" value="GDHRDH"/>
</dbReference>
<proteinExistence type="inferred from homology"/>
<dbReference type="Proteomes" id="UP000596276">
    <property type="component" value="Chromosome 5"/>
</dbReference>
<reference evidence="6" key="1">
    <citation type="journal article" date="2021" name="G3 (Bethesda)">
        <title>Chromosome assembled and annotated genome sequence of Aspergillus flavus NRRL 3357.</title>
        <authorList>
            <person name="Skerker J.M."/>
            <person name="Pianalto K.M."/>
            <person name="Mondo S.J."/>
            <person name="Yang K."/>
            <person name="Arkin A.P."/>
            <person name="Keller N.P."/>
            <person name="Grigoriev I.V."/>
            <person name="Louise Glass N.L."/>
        </authorList>
    </citation>
    <scope>NUCLEOTIDE SEQUENCE [LARGE SCALE GENOMIC DNA]</scope>
    <source>
        <strain evidence="6">ATCC 200026 / FGSC A1120 / IAM 13836 / NRRL 3357 / JCM 12722 / SRRC 167</strain>
    </source>
</reference>
<dbReference type="InterPro" id="IPR002347">
    <property type="entry name" value="SDR_fam"/>
</dbReference>
<comment type="similarity">
    <text evidence="1 4">Belongs to the short-chain dehydrogenases/reductases (SDR) family.</text>
</comment>
<evidence type="ECO:0000313" key="5">
    <source>
        <dbReference type="EMBL" id="QRD83742.1"/>
    </source>
</evidence>
<evidence type="ECO:0000256" key="3">
    <source>
        <dbReference type="ARBA" id="ARBA00023002"/>
    </source>
</evidence>
<protein>
    <submittedName>
        <fullName evidence="5">Carbonyl reductase</fullName>
    </submittedName>
</protein>
<dbReference type="AlphaFoldDB" id="A0A7U2QTG4"/>
<evidence type="ECO:0000256" key="2">
    <source>
        <dbReference type="ARBA" id="ARBA00022857"/>
    </source>
</evidence>
<sequence>MTRSWDPLKDIPNLRGKVAVVTGGNSGIGLATIRLLCLREATVYFTTRTETKAHETLEYLRINYPDIKRENIRWLLLDLSDLQSVVAAVEELKRKENKVDILINNAGAATSSTEPLGPGWEFHMAINYVGPFVFVNKILPLLKNALGAEDADARIITLSSTAHRDMLPRNFKFQFGSPTCLTNPVPAYPWQWRYFGKFIFGFDMIRYAVSKAANALFAQELQRRLDKQGLPITSIAVHPGEVATEGLMSSNTAPVRMVARLLFLTADEGAVTPLFAATAVEVRQDPERYKGRFLVPIGRVEAPNPVANDDEQVKGLWGTTVKEVNKHLADNGLPPLEPW</sequence>
<keyword evidence="3" id="KW-0560">Oxidoreductase</keyword>
<dbReference type="EMBL" id="CP044621">
    <property type="protein sequence ID" value="QRD83742.1"/>
    <property type="molecule type" value="Genomic_DNA"/>
</dbReference>
<gene>
    <name evidence="5" type="ORF">F9C07_2233750</name>
</gene>
<dbReference type="Pfam" id="PF00106">
    <property type="entry name" value="adh_short"/>
    <property type="match status" value="1"/>
</dbReference>
<dbReference type="PANTHER" id="PTHR24320">
    <property type="entry name" value="RETINOL DEHYDROGENASE"/>
    <property type="match status" value="1"/>
</dbReference>
<organism evidence="5 6">
    <name type="scientific">Aspergillus flavus (strain ATCC 200026 / FGSC A1120 / IAM 13836 / NRRL 3357 / JCM 12722 / SRRC 167)</name>
    <dbReference type="NCBI Taxonomy" id="332952"/>
    <lineage>
        <taxon>Eukaryota</taxon>
        <taxon>Fungi</taxon>
        <taxon>Dikarya</taxon>
        <taxon>Ascomycota</taxon>
        <taxon>Pezizomycotina</taxon>
        <taxon>Eurotiomycetes</taxon>
        <taxon>Eurotiomycetidae</taxon>
        <taxon>Eurotiales</taxon>
        <taxon>Aspergillaceae</taxon>
        <taxon>Aspergillus</taxon>
        <taxon>Aspergillus subgen. Circumdati</taxon>
    </lineage>
</organism>
<keyword evidence="2" id="KW-0521">NADP</keyword>
<dbReference type="SUPFAM" id="SSF51735">
    <property type="entry name" value="NAD(P)-binding Rossmann-fold domains"/>
    <property type="match status" value="1"/>
</dbReference>
<dbReference type="PANTHER" id="PTHR24320:SF148">
    <property type="entry name" value="NAD(P)-BINDING ROSSMANN-FOLD SUPERFAMILY PROTEIN"/>
    <property type="match status" value="1"/>
</dbReference>